<dbReference type="Gene3D" id="1.20.5.170">
    <property type="match status" value="1"/>
</dbReference>
<dbReference type="EMBL" id="BLQM01000496">
    <property type="protein sequence ID" value="GMH92459.1"/>
    <property type="molecule type" value="Genomic_DNA"/>
</dbReference>
<gene>
    <name evidence="3" type="ORF">TL16_g12353</name>
</gene>
<feature type="domain" description="BZIP" evidence="2">
    <location>
        <begin position="14"/>
        <end position="61"/>
    </location>
</feature>
<dbReference type="PROSITE" id="PS50217">
    <property type="entry name" value="BZIP"/>
    <property type="match status" value="1"/>
</dbReference>
<dbReference type="GO" id="GO:0003700">
    <property type="term" value="F:DNA-binding transcription factor activity"/>
    <property type="evidence" value="ECO:0007669"/>
    <property type="project" value="InterPro"/>
</dbReference>
<comment type="caution">
    <text evidence="3">The sequence shown here is derived from an EMBL/GenBank/DDBJ whole genome shotgun (WGS) entry which is preliminary data.</text>
</comment>
<organism evidence="3 4">
    <name type="scientific">Triparma laevis f. inornata</name>
    <dbReference type="NCBI Taxonomy" id="1714386"/>
    <lineage>
        <taxon>Eukaryota</taxon>
        <taxon>Sar</taxon>
        <taxon>Stramenopiles</taxon>
        <taxon>Ochrophyta</taxon>
        <taxon>Bolidophyceae</taxon>
        <taxon>Parmales</taxon>
        <taxon>Triparmaceae</taxon>
        <taxon>Triparma</taxon>
    </lineage>
</organism>
<evidence type="ECO:0000256" key="1">
    <source>
        <dbReference type="SAM" id="MobiDB-lite"/>
    </source>
</evidence>
<dbReference type="InterPro" id="IPR046347">
    <property type="entry name" value="bZIP_sf"/>
</dbReference>
<feature type="compositionally biased region" description="Basic and acidic residues" evidence="1">
    <location>
        <begin position="21"/>
        <end position="30"/>
    </location>
</feature>
<dbReference type="InterPro" id="IPR004827">
    <property type="entry name" value="bZIP"/>
</dbReference>
<feature type="region of interest" description="Disordered" evidence="1">
    <location>
        <begin position="1"/>
        <end position="36"/>
    </location>
</feature>
<dbReference type="SMART" id="SM00338">
    <property type="entry name" value="BRLZ"/>
    <property type="match status" value="1"/>
</dbReference>
<dbReference type="CDD" id="cd14690">
    <property type="entry name" value="bZIP_CREB1"/>
    <property type="match status" value="1"/>
</dbReference>
<sequence>MEGKRPAASSSALSEKKLRRLEKNRESARECRRRKKEAAQNLQRQINRYESENLQLRLQLKIGTEAERQDELDQQKVADGLEEMLRSGASEGEIWASIEDFKEKYADYGKDRRSAIKFHLDKICHLLKPTTTTTVAMKAIHSQMPTDSTTTTTITTETTEDDSSNLLPPNNKAKTKSLFSLLGAYLEVDSTQNQQLSDSRNIAKELDETYVSSIRLVTELQKRLEKDGAGERRPALSHLGCLRKIILNVQTNIPSTDLDQQFMEVAHILNPSQLAKFVIWCTNNTAAMHMLNALWTKTMADDGEKGESTTTSMSKEE</sequence>
<dbReference type="PROSITE" id="PS00036">
    <property type="entry name" value="BZIP_BASIC"/>
    <property type="match status" value="1"/>
</dbReference>
<evidence type="ECO:0000313" key="4">
    <source>
        <dbReference type="Proteomes" id="UP001162640"/>
    </source>
</evidence>
<name>A0A9W7BKN7_9STRA</name>
<dbReference type="AlphaFoldDB" id="A0A9W7BKN7"/>
<proteinExistence type="predicted"/>
<dbReference type="Proteomes" id="UP001162640">
    <property type="component" value="Unassembled WGS sequence"/>
</dbReference>
<evidence type="ECO:0000259" key="2">
    <source>
        <dbReference type="PROSITE" id="PS50217"/>
    </source>
</evidence>
<reference evidence="4" key="1">
    <citation type="journal article" date="2023" name="Commun. Biol.">
        <title>Genome analysis of Parmales, the sister group of diatoms, reveals the evolutionary specialization of diatoms from phago-mixotrophs to photoautotrophs.</title>
        <authorList>
            <person name="Ban H."/>
            <person name="Sato S."/>
            <person name="Yoshikawa S."/>
            <person name="Yamada K."/>
            <person name="Nakamura Y."/>
            <person name="Ichinomiya M."/>
            <person name="Sato N."/>
            <person name="Blanc-Mathieu R."/>
            <person name="Endo H."/>
            <person name="Kuwata A."/>
            <person name="Ogata H."/>
        </authorList>
    </citation>
    <scope>NUCLEOTIDE SEQUENCE [LARGE SCALE GENOMIC DNA]</scope>
</reference>
<accession>A0A9W7BKN7</accession>
<dbReference type="SUPFAM" id="SSF57959">
    <property type="entry name" value="Leucine zipper domain"/>
    <property type="match status" value="1"/>
</dbReference>
<dbReference type="Pfam" id="PF00170">
    <property type="entry name" value="bZIP_1"/>
    <property type="match status" value="1"/>
</dbReference>
<protein>
    <recommendedName>
        <fullName evidence="2">BZIP domain-containing protein</fullName>
    </recommendedName>
</protein>
<evidence type="ECO:0000313" key="3">
    <source>
        <dbReference type="EMBL" id="GMH92459.1"/>
    </source>
</evidence>